<comment type="caution">
    <text evidence="2">The sequence shown here is derived from an EMBL/GenBank/DDBJ whole genome shotgun (WGS) entry which is preliminary data.</text>
</comment>
<evidence type="ECO:0000256" key="1">
    <source>
        <dbReference type="SAM" id="MobiDB-lite"/>
    </source>
</evidence>
<accession>A0A2M8EKC7</accession>
<dbReference type="EMBL" id="PFSK01000006">
    <property type="protein sequence ID" value="PJC23185.1"/>
    <property type="molecule type" value="Genomic_DNA"/>
</dbReference>
<evidence type="ECO:0000313" key="3">
    <source>
        <dbReference type="Proteomes" id="UP000228781"/>
    </source>
</evidence>
<feature type="region of interest" description="Disordered" evidence="1">
    <location>
        <begin position="32"/>
        <end position="68"/>
    </location>
</feature>
<name>A0A2M8EKC7_UNCKA</name>
<gene>
    <name evidence="2" type="ORF">CO059_00300</name>
</gene>
<evidence type="ECO:0000313" key="2">
    <source>
        <dbReference type="EMBL" id="PJC23185.1"/>
    </source>
</evidence>
<reference evidence="3" key="1">
    <citation type="submission" date="2017-09" db="EMBL/GenBank/DDBJ databases">
        <title>Depth-based differentiation of microbial function through sediment-hosted aquifers and enrichment of novel symbionts in the deep terrestrial subsurface.</title>
        <authorList>
            <person name="Probst A.J."/>
            <person name="Ladd B."/>
            <person name="Jarett J.K."/>
            <person name="Geller-Mcgrath D.E."/>
            <person name="Sieber C.M.K."/>
            <person name="Emerson J.B."/>
            <person name="Anantharaman K."/>
            <person name="Thomas B.C."/>
            <person name="Malmstrom R."/>
            <person name="Stieglmeier M."/>
            <person name="Klingl A."/>
            <person name="Woyke T."/>
            <person name="Ryan C.M."/>
            <person name="Banfield J.F."/>
        </authorList>
    </citation>
    <scope>NUCLEOTIDE SEQUENCE [LARGE SCALE GENOMIC DNA]</scope>
</reference>
<protein>
    <submittedName>
        <fullName evidence="2">Uncharacterized protein</fullName>
    </submittedName>
</protein>
<sequence>MIAVGGVGIGLAWRTNYLDKYLPARVKELLGKEAKPSDQGEEPGEEPGEKPGEESKPEEDETKDWKTYTSPSYGYSIKYPPDWSFAPQPHADFRATAPKWGGIFEIVAGPGLGLQFPEEFFEDQIAPPIERFRQITVGGKAAMRSKTTTLVYIAVTPELVFNVEYYREGYPYSEAEASNFDLILGSFKFE</sequence>
<proteinExistence type="predicted"/>
<dbReference type="Proteomes" id="UP000228781">
    <property type="component" value="Unassembled WGS sequence"/>
</dbReference>
<organism evidence="2 3">
    <name type="scientific">candidate division WWE3 bacterium CG_4_9_14_0_2_um_filter_48_10</name>
    <dbReference type="NCBI Taxonomy" id="1975078"/>
    <lineage>
        <taxon>Bacteria</taxon>
        <taxon>Katanobacteria</taxon>
    </lineage>
</organism>
<dbReference type="AlphaFoldDB" id="A0A2M8EKC7"/>